<proteinExistence type="predicted"/>
<dbReference type="Proteomes" id="UP000509302">
    <property type="component" value="Chromosome"/>
</dbReference>
<evidence type="ECO:0000313" key="3">
    <source>
        <dbReference type="Proteomes" id="UP000509302"/>
    </source>
</evidence>
<organism evidence="2 3">
    <name type="scientific">Costertonia aggregata</name>
    <dbReference type="NCBI Taxonomy" id="343403"/>
    <lineage>
        <taxon>Bacteria</taxon>
        <taxon>Pseudomonadati</taxon>
        <taxon>Bacteroidota</taxon>
        <taxon>Flavobacteriia</taxon>
        <taxon>Flavobacteriales</taxon>
        <taxon>Flavobacteriaceae</taxon>
        <taxon>Costertonia</taxon>
    </lineage>
</organism>
<keyword evidence="3" id="KW-1185">Reference proteome</keyword>
<evidence type="ECO:0000313" key="2">
    <source>
        <dbReference type="EMBL" id="QLG46633.1"/>
    </source>
</evidence>
<dbReference type="PANTHER" id="PTHR43058:SF1">
    <property type="entry name" value="DUF427 DOMAIN-CONTAINING PROTEIN"/>
    <property type="match status" value="1"/>
</dbReference>
<feature type="domain" description="DUF427" evidence="1">
    <location>
        <begin position="56"/>
        <end position="144"/>
    </location>
</feature>
<protein>
    <submittedName>
        <fullName evidence="2">DUF427 domain-containing protein</fullName>
    </submittedName>
</protein>
<dbReference type="Gene3D" id="2.170.150.40">
    <property type="entry name" value="Domain of unknown function (DUF427)"/>
    <property type="match status" value="1"/>
</dbReference>
<reference evidence="2 3" key="1">
    <citation type="journal article" date="2006" name="Int. J. Syst. Evol. Microbiol.">
        <title>Costertonia aggregata gen. nov., sp. nov., a mesophilic marine bacterium of the family Flavobacteriaceae, isolated from a mature biofilm.</title>
        <authorList>
            <person name="Kwon K.K."/>
            <person name="Lee Y.K."/>
            <person name="Lee H.K."/>
        </authorList>
    </citation>
    <scope>NUCLEOTIDE SEQUENCE [LARGE SCALE GENOMIC DNA]</scope>
    <source>
        <strain evidence="2 3">KCCM 42265</strain>
    </source>
</reference>
<dbReference type="Pfam" id="PF04248">
    <property type="entry name" value="NTP_transf_9"/>
    <property type="match status" value="1"/>
</dbReference>
<evidence type="ECO:0000259" key="1">
    <source>
        <dbReference type="Pfam" id="PF04248"/>
    </source>
</evidence>
<dbReference type="InterPro" id="IPR038694">
    <property type="entry name" value="DUF427_sf"/>
</dbReference>
<dbReference type="PANTHER" id="PTHR43058">
    <property type="entry name" value="SLR0655 PROTEIN"/>
    <property type="match status" value="1"/>
</dbReference>
<dbReference type="AlphaFoldDB" id="A0A7H9AT29"/>
<name>A0A7H9AT29_9FLAO</name>
<dbReference type="EMBL" id="CP058595">
    <property type="protein sequence ID" value="QLG46633.1"/>
    <property type="molecule type" value="Genomic_DNA"/>
</dbReference>
<sequence>MKKKVRTNWLQKARENWNHKGDKRPPFAIEPNKGQRSVWDFPRPPIIEKVRKSVLVNCQDGTIADSKNALAVLETASPPTYYIPQVDIDMGSLVPIHGKASMCEWKGRAIYLALKTMRELPVAWYYPNPFPEFQELKDHLAFYPQHLECYIDGERAKAQASDFYAGWITEDLAGPFKGEKGTEHW</sequence>
<accession>A0A7H9AT29</accession>
<dbReference type="KEGG" id="cagg:HYG79_15165"/>
<dbReference type="RefSeq" id="WP_179242912.1">
    <property type="nucleotide sequence ID" value="NZ_CP058595.1"/>
</dbReference>
<dbReference type="InterPro" id="IPR007361">
    <property type="entry name" value="DUF427"/>
</dbReference>
<gene>
    <name evidence="2" type="ORF">HYG79_15165</name>
</gene>